<accession>A0A1E1K3M3</accession>
<dbReference type="Proteomes" id="UP000178912">
    <property type="component" value="Unassembled WGS sequence"/>
</dbReference>
<protein>
    <submittedName>
        <fullName evidence="1">Uncharacterized protein</fullName>
    </submittedName>
</protein>
<reference evidence="2" key="1">
    <citation type="submission" date="2016-03" db="EMBL/GenBank/DDBJ databases">
        <authorList>
            <person name="Guldener U."/>
        </authorList>
    </citation>
    <scope>NUCLEOTIDE SEQUENCE [LARGE SCALE GENOMIC DNA]</scope>
    <source>
        <strain evidence="2">04CH-RAC-A.6.1</strain>
    </source>
</reference>
<name>A0A1E1K3M3_9HELO</name>
<dbReference type="EMBL" id="FJUX01000013">
    <property type="protein sequence ID" value="CZS92726.1"/>
    <property type="molecule type" value="Genomic_DNA"/>
</dbReference>
<dbReference type="AlphaFoldDB" id="A0A1E1K3M3"/>
<keyword evidence="2" id="KW-1185">Reference proteome</keyword>
<proteinExistence type="predicted"/>
<evidence type="ECO:0000313" key="2">
    <source>
        <dbReference type="Proteomes" id="UP000178912"/>
    </source>
</evidence>
<organism evidence="1 2">
    <name type="scientific">Rhynchosporium agropyri</name>
    <dbReference type="NCBI Taxonomy" id="914238"/>
    <lineage>
        <taxon>Eukaryota</taxon>
        <taxon>Fungi</taxon>
        <taxon>Dikarya</taxon>
        <taxon>Ascomycota</taxon>
        <taxon>Pezizomycotina</taxon>
        <taxon>Leotiomycetes</taxon>
        <taxon>Helotiales</taxon>
        <taxon>Ploettnerulaceae</taxon>
        <taxon>Rhynchosporium</taxon>
    </lineage>
</organism>
<evidence type="ECO:0000313" key="1">
    <source>
        <dbReference type="EMBL" id="CZS92726.1"/>
    </source>
</evidence>
<sequence length="55" mass="6224">MVAEMHEFKTSVWKLMSNGKSPTIYQGIRIQQHGLAKLNVFAILSVDLIIPRKGQ</sequence>
<gene>
    <name evidence="1" type="ORF">RAG0_03246</name>
</gene>